<sequence>MESDSDNDSIPSSAASVQNAASQNDMILKRYGKLERKYGVLKKLCEKRGYKIYRQGLTIHGLITDGQKESIKSKVVTVEQAIVKGAIDYAKLDQKILMVHVLEHRNNTWFADSYQINLRHPSLQLCVFGHLDVNGCQNLNDITSRVCWSNLKEISLIGLKLTYKDYMKWAKLPYLQLVRFHSLAVKNENGKDLDIADVLKELSNVETILYHCNFNEILKPDVMKKLVQLSLPNLKRFSLFGINPGFDLEAFGEVIEKNPKVNYFNLTFAGSNEFYDQITQAEETLRLKLPKTTELCIRREN</sequence>
<reference evidence="2" key="1">
    <citation type="submission" date="2022-11" db="UniProtKB">
        <authorList>
            <consortium name="WormBaseParasite"/>
        </authorList>
    </citation>
    <scope>IDENTIFICATION</scope>
</reference>
<organism evidence="1 2">
    <name type="scientific">Panagrolaimus sp. ES5</name>
    <dbReference type="NCBI Taxonomy" id="591445"/>
    <lineage>
        <taxon>Eukaryota</taxon>
        <taxon>Metazoa</taxon>
        <taxon>Ecdysozoa</taxon>
        <taxon>Nematoda</taxon>
        <taxon>Chromadorea</taxon>
        <taxon>Rhabditida</taxon>
        <taxon>Tylenchina</taxon>
        <taxon>Panagrolaimomorpha</taxon>
        <taxon>Panagrolaimoidea</taxon>
        <taxon>Panagrolaimidae</taxon>
        <taxon>Panagrolaimus</taxon>
    </lineage>
</organism>
<accession>A0AC34G381</accession>
<evidence type="ECO:0000313" key="1">
    <source>
        <dbReference type="Proteomes" id="UP000887579"/>
    </source>
</evidence>
<evidence type="ECO:0000313" key="2">
    <source>
        <dbReference type="WBParaSite" id="ES5_v2.g24138.t1"/>
    </source>
</evidence>
<proteinExistence type="predicted"/>
<dbReference type="Proteomes" id="UP000887579">
    <property type="component" value="Unplaced"/>
</dbReference>
<name>A0AC34G381_9BILA</name>
<dbReference type="WBParaSite" id="ES5_v2.g24138.t1">
    <property type="protein sequence ID" value="ES5_v2.g24138.t1"/>
    <property type="gene ID" value="ES5_v2.g24138"/>
</dbReference>
<protein>
    <submittedName>
        <fullName evidence="2">Uncharacterized protein</fullName>
    </submittedName>
</protein>